<dbReference type="Proteomes" id="UP000324222">
    <property type="component" value="Unassembled WGS sequence"/>
</dbReference>
<reference evidence="2 3" key="1">
    <citation type="submission" date="2019-05" db="EMBL/GenBank/DDBJ databases">
        <title>Another draft genome of Portunus trituberculatus and its Hox gene families provides insights of decapod evolution.</title>
        <authorList>
            <person name="Jeong J.-H."/>
            <person name="Song I."/>
            <person name="Kim S."/>
            <person name="Choi T."/>
            <person name="Kim D."/>
            <person name="Ryu S."/>
            <person name="Kim W."/>
        </authorList>
    </citation>
    <scope>NUCLEOTIDE SEQUENCE [LARGE SCALE GENOMIC DNA]</scope>
    <source>
        <tissue evidence="2">Muscle</tissue>
    </source>
</reference>
<dbReference type="AlphaFoldDB" id="A0A5B7ECL6"/>
<evidence type="ECO:0000256" key="1">
    <source>
        <dbReference type="SAM" id="MobiDB-lite"/>
    </source>
</evidence>
<accession>A0A5B7ECL6</accession>
<name>A0A5B7ECL6_PORTR</name>
<evidence type="ECO:0000313" key="3">
    <source>
        <dbReference type="Proteomes" id="UP000324222"/>
    </source>
</evidence>
<evidence type="ECO:0000313" key="2">
    <source>
        <dbReference type="EMBL" id="MPC31125.1"/>
    </source>
</evidence>
<keyword evidence="3" id="KW-1185">Reference proteome</keyword>
<feature type="region of interest" description="Disordered" evidence="1">
    <location>
        <begin position="1"/>
        <end position="24"/>
    </location>
</feature>
<sequence length="136" mass="14981">MSLSNLQTPVGVGGTGPGDMAGERYPYNIVTSPDGDTKPSLSFRCGERSEAQPECYVDNVYTERSSGSRRKACWYMGARLRCGAQFWQMETGVLTVYHQESAARALSAPRNLLFPRGSVAKVSQGEMFLWSPLSQF</sequence>
<protein>
    <submittedName>
        <fullName evidence="2">Uncharacterized protein</fullName>
    </submittedName>
</protein>
<gene>
    <name evidence="2" type="ORF">E2C01_024404</name>
</gene>
<organism evidence="2 3">
    <name type="scientific">Portunus trituberculatus</name>
    <name type="common">Swimming crab</name>
    <name type="synonym">Neptunus trituberculatus</name>
    <dbReference type="NCBI Taxonomy" id="210409"/>
    <lineage>
        <taxon>Eukaryota</taxon>
        <taxon>Metazoa</taxon>
        <taxon>Ecdysozoa</taxon>
        <taxon>Arthropoda</taxon>
        <taxon>Crustacea</taxon>
        <taxon>Multicrustacea</taxon>
        <taxon>Malacostraca</taxon>
        <taxon>Eumalacostraca</taxon>
        <taxon>Eucarida</taxon>
        <taxon>Decapoda</taxon>
        <taxon>Pleocyemata</taxon>
        <taxon>Brachyura</taxon>
        <taxon>Eubrachyura</taxon>
        <taxon>Portunoidea</taxon>
        <taxon>Portunidae</taxon>
        <taxon>Portuninae</taxon>
        <taxon>Portunus</taxon>
    </lineage>
</organism>
<proteinExistence type="predicted"/>
<comment type="caution">
    <text evidence="2">The sequence shown here is derived from an EMBL/GenBank/DDBJ whole genome shotgun (WGS) entry which is preliminary data.</text>
</comment>
<dbReference type="EMBL" id="VSRR010002372">
    <property type="protein sequence ID" value="MPC31125.1"/>
    <property type="molecule type" value="Genomic_DNA"/>
</dbReference>